<dbReference type="Gene3D" id="2.20.130.30">
    <property type="entry name" value="Protein of unknown function DUF2782"/>
    <property type="match status" value="1"/>
</dbReference>
<organism evidence="3 4">
    <name type="scientific">Methylomonas koyamae</name>
    <dbReference type="NCBI Taxonomy" id="702114"/>
    <lineage>
        <taxon>Bacteria</taxon>
        <taxon>Pseudomonadati</taxon>
        <taxon>Pseudomonadota</taxon>
        <taxon>Gammaproteobacteria</taxon>
        <taxon>Methylococcales</taxon>
        <taxon>Methylococcaceae</taxon>
        <taxon>Methylomonas</taxon>
    </lineage>
</organism>
<gene>
    <name evidence="3" type="ORF">A1355_15870</name>
</gene>
<evidence type="ECO:0000256" key="1">
    <source>
        <dbReference type="SAM" id="MobiDB-lite"/>
    </source>
</evidence>
<dbReference type="AlphaFoldDB" id="A0A177N210"/>
<evidence type="ECO:0008006" key="5">
    <source>
        <dbReference type="Google" id="ProtNLM"/>
    </source>
</evidence>
<keyword evidence="2" id="KW-0732">Signal</keyword>
<feature type="region of interest" description="Disordered" evidence="1">
    <location>
        <begin position="27"/>
        <end position="46"/>
    </location>
</feature>
<dbReference type="Proteomes" id="UP000077628">
    <property type="component" value="Unassembled WGS sequence"/>
</dbReference>
<proteinExistence type="predicted"/>
<name>A0A177N210_9GAMM</name>
<dbReference type="InterPro" id="IPR021357">
    <property type="entry name" value="DUF2782"/>
</dbReference>
<feature type="signal peptide" evidence="2">
    <location>
        <begin position="1"/>
        <end position="19"/>
    </location>
</feature>
<keyword evidence="4" id="KW-1185">Reference proteome</keyword>
<sequence length="114" mass="13003">MRQLFRLILILFASGLVLAEPAPDELAPVPEPPDLPMPIQSGEEMAPDITITRKGRDIIHEYRRNGKLVMVKVQPDVGPPYYMLDTNGDGEMDVKKNDLDKNTNVNQWILFEWD</sequence>
<dbReference type="RefSeq" id="WP_064031719.1">
    <property type="nucleotide sequence ID" value="NZ_LUUK01000230.1"/>
</dbReference>
<dbReference type="STRING" id="702114.A1355_15870"/>
<dbReference type="Pfam" id="PF11191">
    <property type="entry name" value="DUF2782"/>
    <property type="match status" value="1"/>
</dbReference>
<evidence type="ECO:0000256" key="2">
    <source>
        <dbReference type="SAM" id="SignalP"/>
    </source>
</evidence>
<protein>
    <recommendedName>
        <fullName evidence="5">DUF2782 domain-containing protein</fullName>
    </recommendedName>
</protein>
<reference evidence="4" key="1">
    <citation type="submission" date="2016-03" db="EMBL/GenBank/DDBJ databases">
        <authorList>
            <person name="Heylen K."/>
            <person name="De Vos P."/>
            <person name="Vekeman B."/>
        </authorList>
    </citation>
    <scope>NUCLEOTIDE SEQUENCE [LARGE SCALE GENOMIC DNA]</scope>
    <source>
        <strain evidence="4">R-45383</strain>
    </source>
</reference>
<evidence type="ECO:0000313" key="3">
    <source>
        <dbReference type="EMBL" id="OAI11573.1"/>
    </source>
</evidence>
<evidence type="ECO:0000313" key="4">
    <source>
        <dbReference type="Proteomes" id="UP000077628"/>
    </source>
</evidence>
<feature type="chain" id="PRO_5008068675" description="DUF2782 domain-containing protein" evidence="2">
    <location>
        <begin position="20"/>
        <end position="114"/>
    </location>
</feature>
<accession>A0A177N210</accession>
<comment type="caution">
    <text evidence="3">The sequence shown here is derived from an EMBL/GenBank/DDBJ whole genome shotgun (WGS) entry which is preliminary data.</text>
</comment>
<dbReference type="OrthoDB" id="5296182at2"/>
<dbReference type="EMBL" id="LUUK01000230">
    <property type="protein sequence ID" value="OAI11573.1"/>
    <property type="molecule type" value="Genomic_DNA"/>
</dbReference>